<protein>
    <submittedName>
        <fullName evidence="2">Uncharacterized protein</fullName>
    </submittedName>
</protein>
<evidence type="ECO:0000313" key="3">
    <source>
        <dbReference type="Proteomes" id="UP000625711"/>
    </source>
</evidence>
<dbReference type="Proteomes" id="UP000625711">
    <property type="component" value="Unassembled WGS sequence"/>
</dbReference>
<comment type="caution">
    <text evidence="2">The sequence shown here is derived from an EMBL/GenBank/DDBJ whole genome shotgun (WGS) entry which is preliminary data.</text>
</comment>
<gene>
    <name evidence="2" type="ORF">GWI33_021469</name>
</gene>
<evidence type="ECO:0000313" key="2">
    <source>
        <dbReference type="EMBL" id="KAF7265111.1"/>
    </source>
</evidence>
<feature type="region of interest" description="Disordered" evidence="1">
    <location>
        <begin position="1"/>
        <end position="54"/>
    </location>
</feature>
<organism evidence="2 3">
    <name type="scientific">Rhynchophorus ferrugineus</name>
    <name type="common">Red palm weevil</name>
    <name type="synonym">Curculio ferrugineus</name>
    <dbReference type="NCBI Taxonomy" id="354439"/>
    <lineage>
        <taxon>Eukaryota</taxon>
        <taxon>Metazoa</taxon>
        <taxon>Ecdysozoa</taxon>
        <taxon>Arthropoda</taxon>
        <taxon>Hexapoda</taxon>
        <taxon>Insecta</taxon>
        <taxon>Pterygota</taxon>
        <taxon>Neoptera</taxon>
        <taxon>Endopterygota</taxon>
        <taxon>Coleoptera</taxon>
        <taxon>Polyphaga</taxon>
        <taxon>Cucujiformia</taxon>
        <taxon>Curculionidae</taxon>
        <taxon>Dryophthorinae</taxon>
        <taxon>Rhynchophorus</taxon>
    </lineage>
</organism>
<accession>A0A834M2F1</accession>
<sequence>MWQMRKKINKKEPFGIRNEIKSSGFTTWMTTRTRRREEGPNRPPPTAPTPAGKTKICRNCGPDCNWDNCKIYVASRYSN</sequence>
<feature type="compositionally biased region" description="Basic and acidic residues" evidence="1">
    <location>
        <begin position="10"/>
        <end position="20"/>
    </location>
</feature>
<name>A0A834M2F1_RHYFE</name>
<proteinExistence type="predicted"/>
<dbReference type="AlphaFoldDB" id="A0A834M2F1"/>
<dbReference type="EMBL" id="JAACXV010014850">
    <property type="protein sequence ID" value="KAF7265111.1"/>
    <property type="molecule type" value="Genomic_DNA"/>
</dbReference>
<evidence type="ECO:0000256" key="1">
    <source>
        <dbReference type="SAM" id="MobiDB-lite"/>
    </source>
</evidence>
<reference evidence="2" key="1">
    <citation type="submission" date="2020-08" db="EMBL/GenBank/DDBJ databases">
        <title>Genome sequencing and assembly of the red palm weevil Rhynchophorus ferrugineus.</title>
        <authorList>
            <person name="Dias G.B."/>
            <person name="Bergman C.M."/>
            <person name="Manee M."/>
        </authorList>
    </citation>
    <scope>NUCLEOTIDE SEQUENCE</scope>
    <source>
        <strain evidence="2">AA-2017</strain>
        <tissue evidence="2">Whole larva</tissue>
    </source>
</reference>
<keyword evidence="3" id="KW-1185">Reference proteome</keyword>